<protein>
    <submittedName>
        <fullName evidence="2">Uncharacterized protein</fullName>
    </submittedName>
</protein>
<evidence type="ECO:0000313" key="3">
    <source>
        <dbReference type="Proteomes" id="UP000236731"/>
    </source>
</evidence>
<dbReference type="PANTHER" id="PTHR41339:SF1">
    <property type="entry name" value="SECRETED PROTEIN"/>
    <property type="match status" value="1"/>
</dbReference>
<gene>
    <name evidence="2" type="ORF">SAMN05421877_10575</name>
</gene>
<organism evidence="2 3">
    <name type="scientific">Sphingobacterium lactis</name>
    <dbReference type="NCBI Taxonomy" id="797291"/>
    <lineage>
        <taxon>Bacteria</taxon>
        <taxon>Pseudomonadati</taxon>
        <taxon>Bacteroidota</taxon>
        <taxon>Sphingobacteriia</taxon>
        <taxon>Sphingobacteriales</taxon>
        <taxon>Sphingobacteriaceae</taxon>
        <taxon>Sphingobacterium</taxon>
    </lineage>
</organism>
<accession>A0A1H5XPH3</accession>
<dbReference type="Proteomes" id="UP000236731">
    <property type="component" value="Unassembled WGS sequence"/>
</dbReference>
<reference evidence="3" key="1">
    <citation type="submission" date="2016-10" db="EMBL/GenBank/DDBJ databases">
        <authorList>
            <person name="Varghese N."/>
            <person name="Submissions S."/>
        </authorList>
    </citation>
    <scope>NUCLEOTIDE SEQUENCE [LARGE SCALE GENOMIC DNA]</scope>
    <source>
        <strain evidence="3">DSM 22361</strain>
    </source>
</reference>
<keyword evidence="3" id="KW-1185">Reference proteome</keyword>
<name>A0A1H5XPH3_9SPHI</name>
<feature type="region of interest" description="Disordered" evidence="1">
    <location>
        <begin position="329"/>
        <end position="362"/>
    </location>
</feature>
<evidence type="ECO:0000313" key="2">
    <source>
        <dbReference type="EMBL" id="SEG13669.1"/>
    </source>
</evidence>
<dbReference type="PANTHER" id="PTHR41339">
    <property type="entry name" value="LIPL48"/>
    <property type="match status" value="1"/>
</dbReference>
<proteinExistence type="predicted"/>
<dbReference type="EMBL" id="FNUT01000005">
    <property type="protein sequence ID" value="SEG13669.1"/>
    <property type="molecule type" value="Genomic_DNA"/>
</dbReference>
<evidence type="ECO:0000256" key="1">
    <source>
        <dbReference type="SAM" id="MobiDB-lite"/>
    </source>
</evidence>
<feature type="compositionally biased region" description="Low complexity" evidence="1">
    <location>
        <begin position="332"/>
        <end position="346"/>
    </location>
</feature>
<sequence>MFNTLYEKKIYNILIDKVMDKKNNFVTVVRQKVSRAKNWAARKLQQAKFVMAAGLIGSGLVMGVTSCEKKSVEVANYEQATSAGTLATLTCADTVSIPVDANGIITATTLTKNKLWKLNGVGYVKEGQTLTIEAGTTIITGRTKSYNDPTYGPQNLAGVLVVAKGGKLIANGTATAPIVFTSPSAGGCGTGCSNAGAFGGIVLLGKAPTNRESAVRIEGIPKPTGTDITFGGSGNNIANDNSGSLKYVRIEFPGYKLAPDNEINGLTLGGVGSGTTLSHIQVSYSADDAFEFFGGTVNADHLVAIGTDDDDFDFDFGYTGTINYAIGLKDPGTTNSTSSGNSDSNGIESDNDGTGTGTTPLTAPVLRNFTLLGYNTSSPKLRNGSRWRRGSGVNIQKSIIGGFPNSAALFESPATIAAASGFTNNVVHGFTPASIFLGATPAGNVTGVNATTNSYLQLGGGVTPFLSCGTTYNVAGLIPELDSPADGTSATYKGAFDPNVVDPSTPSSFWTYGWTNFAPGFCCK</sequence>
<dbReference type="AlphaFoldDB" id="A0A1H5XPH3"/>